<dbReference type="Proteomes" id="UP000019335">
    <property type="component" value="Chromosome 18"/>
</dbReference>
<dbReference type="AlphaFoldDB" id="W7T828"/>
<protein>
    <submittedName>
        <fullName evidence="2">Uncharacterized protein</fullName>
    </submittedName>
</protein>
<dbReference type="EMBL" id="AZIL01001816">
    <property type="protein sequence ID" value="EWM23170.1"/>
    <property type="molecule type" value="Genomic_DNA"/>
</dbReference>
<gene>
    <name evidence="2" type="ORF">Naga_100043g11</name>
</gene>
<name>W7T828_9STRA</name>
<comment type="caution">
    <text evidence="2">The sequence shown here is derived from an EMBL/GenBank/DDBJ whole genome shotgun (WGS) entry which is preliminary data.</text>
</comment>
<organism evidence="2 3">
    <name type="scientific">Nannochloropsis gaditana</name>
    <dbReference type="NCBI Taxonomy" id="72520"/>
    <lineage>
        <taxon>Eukaryota</taxon>
        <taxon>Sar</taxon>
        <taxon>Stramenopiles</taxon>
        <taxon>Ochrophyta</taxon>
        <taxon>Eustigmatophyceae</taxon>
        <taxon>Eustigmatales</taxon>
        <taxon>Monodopsidaceae</taxon>
        <taxon>Nannochloropsis</taxon>
    </lineage>
</organism>
<evidence type="ECO:0000313" key="2">
    <source>
        <dbReference type="EMBL" id="EWM23170.1"/>
    </source>
</evidence>
<proteinExistence type="predicted"/>
<accession>W7T828</accession>
<feature type="compositionally biased region" description="Basic and acidic residues" evidence="1">
    <location>
        <begin position="21"/>
        <end position="33"/>
    </location>
</feature>
<evidence type="ECO:0000313" key="3">
    <source>
        <dbReference type="Proteomes" id="UP000019335"/>
    </source>
</evidence>
<keyword evidence="3" id="KW-1185">Reference proteome</keyword>
<evidence type="ECO:0000256" key="1">
    <source>
        <dbReference type="SAM" id="MobiDB-lite"/>
    </source>
</evidence>
<sequence>MKSTVSRWLTIKVRHTTHENHKARSIAGDETRFDTPSFPFPPSPPLLRPCQSVEAWLTSFLHTARPEIESNQSCNKLRAVSKPMGLATQPAGITGTPLPPPETPAYLSYACGRRLVSAWQGSI</sequence>
<reference evidence="2 3" key="1">
    <citation type="journal article" date="2014" name="Mol. Plant">
        <title>Chromosome Scale Genome Assembly and Transcriptome Profiling of Nannochloropsis gaditana in Nitrogen Depletion.</title>
        <authorList>
            <person name="Corteggiani Carpinelli E."/>
            <person name="Telatin A."/>
            <person name="Vitulo N."/>
            <person name="Forcato C."/>
            <person name="D'Angelo M."/>
            <person name="Schiavon R."/>
            <person name="Vezzi A."/>
            <person name="Giacometti G.M."/>
            <person name="Morosinotto T."/>
            <person name="Valle G."/>
        </authorList>
    </citation>
    <scope>NUCLEOTIDE SEQUENCE [LARGE SCALE GENOMIC DNA]</scope>
    <source>
        <strain evidence="2 3">B-31</strain>
    </source>
</reference>
<feature type="region of interest" description="Disordered" evidence="1">
    <location>
        <begin position="21"/>
        <end position="40"/>
    </location>
</feature>